<dbReference type="GO" id="GO:0005739">
    <property type="term" value="C:mitochondrion"/>
    <property type="evidence" value="ECO:0007669"/>
    <property type="project" value="TreeGrafter"/>
</dbReference>
<evidence type="ECO:0000256" key="4">
    <source>
        <dbReference type="SAM" id="MobiDB-lite"/>
    </source>
</evidence>
<dbReference type="PANTHER" id="PTHR12499:SF0">
    <property type="entry name" value="OPTIC ATROPHY 3 PROTEIN"/>
    <property type="match status" value="1"/>
</dbReference>
<protein>
    <recommendedName>
        <fullName evidence="8">OPA3-like protein</fullName>
    </recommendedName>
</protein>
<evidence type="ECO:0000313" key="6">
    <source>
        <dbReference type="EMBL" id="RVD82904.1"/>
    </source>
</evidence>
<evidence type="ECO:0008006" key="8">
    <source>
        <dbReference type="Google" id="ProtNLM"/>
    </source>
</evidence>
<feature type="coiled-coil region" evidence="3">
    <location>
        <begin position="177"/>
        <end position="211"/>
    </location>
</feature>
<comment type="caution">
    <text evidence="6">The sequence shown here is derived from an EMBL/GenBank/DDBJ whole genome shotgun (WGS) entry which is preliminary data.</text>
</comment>
<evidence type="ECO:0000256" key="5">
    <source>
        <dbReference type="SAM" id="Phobius"/>
    </source>
</evidence>
<dbReference type="EMBL" id="SAEB01000009">
    <property type="protein sequence ID" value="RVD82904.1"/>
    <property type="molecule type" value="Genomic_DNA"/>
</dbReference>
<dbReference type="Proteomes" id="UP000283090">
    <property type="component" value="Unassembled WGS sequence"/>
</dbReference>
<accession>A0A436ZVC0</accession>
<dbReference type="InterPro" id="IPR010754">
    <property type="entry name" value="OPA3-like"/>
</dbReference>
<keyword evidence="2 3" id="KW-0175">Coiled coil</keyword>
<sequence>MSTIAVKLTSLAVRTLAKPIANSIKQQAKEHPRFRSICIALAQAIHRTDIRIRLNLLRDNSAIERAEEDEERRKALDKGKDEKGEISKLATEAFKNEKQDTLKASSKQPDHPISHSNSSDSDAIHATPPIKKKNRAVPHIRPLSDSKAIERGAAFISEFFLFSVAGSLILFEALRSRKREMNRRDEVAERLQNLEEENEIWRRKVEILERKLDEAGIGRIAGPAPVVQAPKTTLLLEGWFTKATGYFSKALFTSEGVKSAQIPIKPDVVPTKA</sequence>
<keyword evidence="5" id="KW-0472">Membrane</keyword>
<dbReference type="GO" id="GO:0019216">
    <property type="term" value="P:regulation of lipid metabolic process"/>
    <property type="evidence" value="ECO:0007669"/>
    <property type="project" value="TreeGrafter"/>
</dbReference>
<keyword evidence="7" id="KW-1185">Reference proteome</keyword>
<dbReference type="STRING" id="97331.A0A436ZVC0"/>
<gene>
    <name evidence="6" type="ORF">DFL_007314</name>
</gene>
<comment type="similarity">
    <text evidence="1">Belongs to the OPA3 family.</text>
</comment>
<evidence type="ECO:0000256" key="3">
    <source>
        <dbReference type="SAM" id="Coils"/>
    </source>
</evidence>
<proteinExistence type="inferred from homology"/>
<dbReference type="OrthoDB" id="2129069at2759"/>
<evidence type="ECO:0000256" key="1">
    <source>
        <dbReference type="ARBA" id="ARBA00007584"/>
    </source>
</evidence>
<dbReference type="GeneID" id="93589625"/>
<name>A0A436ZVC0_ARTFL</name>
<keyword evidence="5" id="KW-0812">Transmembrane</keyword>
<feature type="transmembrane region" description="Helical" evidence="5">
    <location>
        <begin position="152"/>
        <end position="174"/>
    </location>
</feature>
<feature type="region of interest" description="Disordered" evidence="4">
    <location>
        <begin position="97"/>
        <end position="128"/>
    </location>
</feature>
<reference evidence="6 7" key="1">
    <citation type="submission" date="2019-01" db="EMBL/GenBank/DDBJ databases">
        <title>Intercellular communication is required for trap formation in the nematode-trapping fungus Duddingtonia flagrans.</title>
        <authorList>
            <person name="Youssar L."/>
            <person name="Wernet V."/>
            <person name="Hensel N."/>
            <person name="Hildebrandt H.-G."/>
            <person name="Fischer R."/>
        </authorList>
    </citation>
    <scope>NUCLEOTIDE SEQUENCE [LARGE SCALE GENOMIC DNA]</scope>
    <source>
        <strain evidence="6 7">CBS H-5679</strain>
    </source>
</reference>
<evidence type="ECO:0000256" key="2">
    <source>
        <dbReference type="ARBA" id="ARBA00023054"/>
    </source>
</evidence>
<dbReference type="Pfam" id="PF07047">
    <property type="entry name" value="OPA3"/>
    <property type="match status" value="1"/>
</dbReference>
<keyword evidence="5" id="KW-1133">Transmembrane helix</keyword>
<dbReference type="PANTHER" id="PTHR12499">
    <property type="entry name" value="OPTIC ATROPHY 3 PROTEIN OPA3"/>
    <property type="match status" value="1"/>
</dbReference>
<dbReference type="RefSeq" id="XP_067488448.1">
    <property type="nucleotide sequence ID" value="XM_067636877.1"/>
</dbReference>
<organism evidence="6 7">
    <name type="scientific">Arthrobotrys flagrans</name>
    <name type="common">Nematode-trapping fungus</name>
    <name type="synonym">Trichothecium flagrans</name>
    <dbReference type="NCBI Taxonomy" id="97331"/>
    <lineage>
        <taxon>Eukaryota</taxon>
        <taxon>Fungi</taxon>
        <taxon>Dikarya</taxon>
        <taxon>Ascomycota</taxon>
        <taxon>Pezizomycotina</taxon>
        <taxon>Orbiliomycetes</taxon>
        <taxon>Orbiliales</taxon>
        <taxon>Orbiliaceae</taxon>
        <taxon>Arthrobotrys</taxon>
    </lineage>
</organism>
<evidence type="ECO:0000313" key="7">
    <source>
        <dbReference type="Proteomes" id="UP000283090"/>
    </source>
</evidence>
<dbReference type="AlphaFoldDB" id="A0A436ZVC0"/>
<dbReference type="VEuPathDB" id="FungiDB:DFL_007314"/>